<dbReference type="InterPro" id="IPR008984">
    <property type="entry name" value="SMAD_FHA_dom_sf"/>
</dbReference>
<dbReference type="SUPFAM" id="SSF49879">
    <property type="entry name" value="SMAD/FHA domain"/>
    <property type="match status" value="1"/>
</dbReference>
<dbReference type="PROSITE" id="PS50006">
    <property type="entry name" value="FHA_DOMAIN"/>
    <property type="match status" value="1"/>
</dbReference>
<dbReference type="Pfam" id="PF00498">
    <property type="entry name" value="FHA"/>
    <property type="match status" value="1"/>
</dbReference>
<sequence>MSAQFPPSSPIAASESRGEDPFYQPDGKHLGSTLDFFKKKTGASNVVDYPTPNPSSTLGKSSPVKARPACDTSFQTPSECELEEELRLEIESSKGAFKSQPLEVSLDAHFETRVSIGRKNTLCDVILPRHKNISRLHAFVTYMPETKQVKVECKGTNGLVVAFPVKLDVKLFVCLKPENTFKLADMAETGLKNCQVASKELVLETGLTSFVILQGETVYMPFVEHTILDFRQIECELRVRDHSSTRFHDVQNETETEDELQPLGITSDDFSHEMHTPVKDAAQVPSQGTPSSKLQKHHLDHERSLPPLAKLIFEETKSGTLEDPNGCEKQLSVKGQKAPLLPQIQNKIEKSADTTTIKGDSAQTGQDIQKIHSKKNTELPMTPRKQLQDSAQNLPDRPSSPVKKLDGNSRRRKYTSPSPKKTAKRKSKPQKPKLTNDEILSKLVSQGFDVADLQHVLANHLAFSNIQQVPFYQLRQVNSTVSTMKPFELRALLETEKCIGVIYREGKDAAGKPLDEEYYYDLENDTDDNRRQVVSSLKGGRSGLRSCRRVHKQYFWKKPTM</sequence>
<feature type="compositionally biased region" description="Polar residues" evidence="1">
    <location>
        <begin position="284"/>
        <end position="293"/>
    </location>
</feature>
<name>A0A1G4JZF4_9SACH</name>
<evidence type="ECO:0000259" key="2">
    <source>
        <dbReference type="PROSITE" id="PS50006"/>
    </source>
</evidence>
<dbReference type="Proteomes" id="UP000190274">
    <property type="component" value="Chromosome H"/>
</dbReference>
<evidence type="ECO:0000313" key="3">
    <source>
        <dbReference type="EMBL" id="SCU96592.1"/>
    </source>
</evidence>
<evidence type="ECO:0000313" key="4">
    <source>
        <dbReference type="Proteomes" id="UP000190274"/>
    </source>
</evidence>
<dbReference type="STRING" id="1266660.A0A1G4JZF4"/>
<feature type="compositionally biased region" description="Polar residues" evidence="1">
    <location>
        <begin position="353"/>
        <end position="367"/>
    </location>
</feature>
<dbReference type="EMBL" id="LT598461">
    <property type="protein sequence ID" value="SCU96592.1"/>
    <property type="molecule type" value="Genomic_DNA"/>
</dbReference>
<reference evidence="3 4" key="1">
    <citation type="submission" date="2016-03" db="EMBL/GenBank/DDBJ databases">
        <authorList>
            <person name="Devillers H."/>
        </authorList>
    </citation>
    <scope>NUCLEOTIDE SEQUENCE [LARGE SCALE GENOMIC DNA]</scope>
    <source>
        <strain evidence="3">CBS 10888</strain>
    </source>
</reference>
<dbReference type="AlphaFoldDB" id="A0A1G4JZF4"/>
<gene>
    <name evidence="3" type="ORF">LADA_0H01728G</name>
</gene>
<dbReference type="Gene3D" id="2.60.200.20">
    <property type="match status" value="1"/>
</dbReference>
<protein>
    <submittedName>
        <fullName evidence="3">LADA_0H01728g1_1</fullName>
    </submittedName>
</protein>
<dbReference type="OrthoDB" id="5348546at2759"/>
<evidence type="ECO:0000256" key="1">
    <source>
        <dbReference type="SAM" id="MobiDB-lite"/>
    </source>
</evidence>
<feature type="region of interest" description="Disordered" evidence="1">
    <location>
        <begin position="1"/>
        <end position="28"/>
    </location>
</feature>
<feature type="domain" description="FHA" evidence="2">
    <location>
        <begin position="114"/>
        <end position="161"/>
    </location>
</feature>
<feature type="compositionally biased region" description="Basic residues" evidence="1">
    <location>
        <begin position="421"/>
        <end position="431"/>
    </location>
</feature>
<dbReference type="InterPro" id="IPR000253">
    <property type="entry name" value="FHA_dom"/>
</dbReference>
<keyword evidence="4" id="KW-1185">Reference proteome</keyword>
<dbReference type="SMART" id="SM00240">
    <property type="entry name" value="FHA"/>
    <property type="match status" value="1"/>
</dbReference>
<dbReference type="CDD" id="cd22699">
    <property type="entry name" value="FHA_PLM2-like"/>
    <property type="match status" value="1"/>
</dbReference>
<feature type="region of interest" description="Disordered" evidence="1">
    <location>
        <begin position="351"/>
        <end position="436"/>
    </location>
</feature>
<proteinExistence type="predicted"/>
<accession>A0A1G4JZF4</accession>
<feature type="region of interest" description="Disordered" evidence="1">
    <location>
        <begin position="45"/>
        <end position="69"/>
    </location>
</feature>
<organism evidence="3 4">
    <name type="scientific">Lachancea dasiensis</name>
    <dbReference type="NCBI Taxonomy" id="1072105"/>
    <lineage>
        <taxon>Eukaryota</taxon>
        <taxon>Fungi</taxon>
        <taxon>Dikarya</taxon>
        <taxon>Ascomycota</taxon>
        <taxon>Saccharomycotina</taxon>
        <taxon>Saccharomycetes</taxon>
        <taxon>Saccharomycetales</taxon>
        <taxon>Saccharomycetaceae</taxon>
        <taxon>Lachancea</taxon>
    </lineage>
</organism>
<feature type="region of interest" description="Disordered" evidence="1">
    <location>
        <begin position="281"/>
        <end position="306"/>
    </location>
</feature>